<dbReference type="InterPro" id="IPR008030">
    <property type="entry name" value="NmrA-like"/>
</dbReference>
<organism evidence="2 3">
    <name type="scientific">Photobacterium rosenbergii</name>
    <dbReference type="NCBI Taxonomy" id="294936"/>
    <lineage>
        <taxon>Bacteria</taxon>
        <taxon>Pseudomonadati</taxon>
        <taxon>Pseudomonadota</taxon>
        <taxon>Gammaproteobacteria</taxon>
        <taxon>Vibrionales</taxon>
        <taxon>Vibrionaceae</taxon>
        <taxon>Photobacterium</taxon>
    </lineage>
</organism>
<sequence>MSDRKLLITGASGKLGQQVIKYLLNDFNIPANQLIATSRNAASLRELADKGVDVREADFSNPASLEAAFAGADNLLLISIDAIGQRSELHRNAVLAAQNVGIKHLTYTSMPAADTSPVVFAFEHEATEKAITDSQISNWTILRNNWYFENLAEFFASTLQTQAWLTAAKEGKTAQLSRLDLAYAAAASVAKALNGKQTLTLNGPESLTTEQMAAKINQALGLNIQVIHQSDEELKAQLESFGLPEGIVALVTTMDQHARGAFSDGSSQDFEVLTGRKPQDFSQWLEANKAMLSQIAQGA</sequence>
<dbReference type="InterPro" id="IPR036291">
    <property type="entry name" value="NAD(P)-bd_dom_sf"/>
</dbReference>
<dbReference type="PANTHER" id="PTHR47129">
    <property type="entry name" value="QUINONE OXIDOREDUCTASE 2"/>
    <property type="match status" value="1"/>
</dbReference>
<dbReference type="AlphaFoldDB" id="A0A2T3NME5"/>
<dbReference type="EMBL" id="PYMB01000001">
    <property type="protein sequence ID" value="PSW16687.1"/>
    <property type="molecule type" value="Genomic_DNA"/>
</dbReference>
<feature type="domain" description="NmrA-like" evidence="1">
    <location>
        <begin position="3"/>
        <end position="284"/>
    </location>
</feature>
<reference evidence="2 3" key="1">
    <citation type="submission" date="2018-03" db="EMBL/GenBank/DDBJ databases">
        <title>Whole genome sequencing of Histamine producing bacteria.</title>
        <authorList>
            <person name="Butler K."/>
        </authorList>
    </citation>
    <scope>NUCLEOTIDE SEQUENCE [LARGE SCALE GENOMIC DNA]</scope>
    <source>
        <strain evidence="2 3">DSM 19138</strain>
    </source>
</reference>
<dbReference type="InterPro" id="IPR052718">
    <property type="entry name" value="NmrA-type_oxidoreductase"/>
</dbReference>
<dbReference type="Proteomes" id="UP000241346">
    <property type="component" value="Unassembled WGS sequence"/>
</dbReference>
<gene>
    <name evidence="2" type="ORF">C9J01_06745</name>
</gene>
<protein>
    <submittedName>
        <fullName evidence="2">NAD(P)-dependent oxidoreductase</fullName>
    </submittedName>
</protein>
<proteinExistence type="predicted"/>
<dbReference type="Gene3D" id="3.40.50.720">
    <property type="entry name" value="NAD(P)-binding Rossmann-like Domain"/>
    <property type="match status" value="1"/>
</dbReference>
<dbReference type="RefSeq" id="WP_107297306.1">
    <property type="nucleotide sequence ID" value="NZ_PYMB01000001.1"/>
</dbReference>
<dbReference type="Gene3D" id="3.90.25.10">
    <property type="entry name" value="UDP-galactose 4-epimerase, domain 1"/>
    <property type="match status" value="1"/>
</dbReference>
<evidence type="ECO:0000313" key="3">
    <source>
        <dbReference type="Proteomes" id="UP000241346"/>
    </source>
</evidence>
<dbReference type="Pfam" id="PF05368">
    <property type="entry name" value="NmrA"/>
    <property type="match status" value="1"/>
</dbReference>
<name>A0A2T3NME5_9GAMM</name>
<dbReference type="OrthoDB" id="5510591at2"/>
<accession>A0A2T3NME5</accession>
<dbReference type="PANTHER" id="PTHR47129:SF1">
    <property type="entry name" value="NMRA-LIKE DOMAIN-CONTAINING PROTEIN"/>
    <property type="match status" value="1"/>
</dbReference>
<evidence type="ECO:0000259" key="1">
    <source>
        <dbReference type="Pfam" id="PF05368"/>
    </source>
</evidence>
<evidence type="ECO:0000313" key="2">
    <source>
        <dbReference type="EMBL" id="PSW16687.1"/>
    </source>
</evidence>
<comment type="caution">
    <text evidence="2">The sequence shown here is derived from an EMBL/GenBank/DDBJ whole genome shotgun (WGS) entry which is preliminary data.</text>
</comment>
<dbReference type="SUPFAM" id="SSF51735">
    <property type="entry name" value="NAD(P)-binding Rossmann-fold domains"/>
    <property type="match status" value="1"/>
</dbReference>